<dbReference type="AlphaFoldDB" id="A0A090MVE6"/>
<dbReference type="OrthoDB" id="7267013at2"/>
<gene>
    <name evidence="8" type="ORF">BN961_03922</name>
</gene>
<protein>
    <recommendedName>
        <fullName evidence="10">ETC complex I subunit conserved region</fullName>
    </recommendedName>
</protein>
<dbReference type="GO" id="GO:0022900">
    <property type="term" value="P:electron transport chain"/>
    <property type="evidence" value="ECO:0007669"/>
    <property type="project" value="InterPro"/>
</dbReference>
<dbReference type="RefSeq" id="WP_006023617.1">
    <property type="nucleotide sequence ID" value="NZ_CCAZ020000003.1"/>
</dbReference>
<keyword evidence="4" id="KW-0809">Transit peptide</keyword>
<accession>A0A090MVE6</accession>
<dbReference type="GO" id="GO:0016020">
    <property type="term" value="C:membrane"/>
    <property type="evidence" value="ECO:0007669"/>
    <property type="project" value="UniProtKB-SubCell"/>
</dbReference>
<keyword evidence="6" id="KW-0472">Membrane</keyword>
<dbReference type="STRING" id="1035.BN961_03922"/>
<feature type="region of interest" description="Disordered" evidence="7">
    <location>
        <begin position="1"/>
        <end position="26"/>
    </location>
</feature>
<keyword evidence="3" id="KW-0679">Respiratory chain</keyword>
<reference evidence="8 9" key="1">
    <citation type="journal article" date="2014" name="Genome Announc.">
        <title>Genome Sequence of Afipia felis Strain 76713, Isolated in Hospital Water Using an Amoeba Co-Culture Procedure.</title>
        <authorList>
            <person name="Benamar S."/>
            <person name="La Scola B."/>
            <person name="Croce O."/>
        </authorList>
    </citation>
    <scope>NUCLEOTIDE SEQUENCE [LARGE SCALE GENOMIC DNA]</scope>
    <source>
        <strain evidence="8 9">76713</strain>
    </source>
</reference>
<dbReference type="PANTHER" id="PTHR12219:SF8">
    <property type="entry name" value="NADH DEHYDROGENASE [UBIQUINONE] IRON-SULFUR PROTEIN 4, MITOCHONDRIAL"/>
    <property type="match status" value="1"/>
</dbReference>
<evidence type="ECO:0000256" key="3">
    <source>
        <dbReference type="ARBA" id="ARBA00022660"/>
    </source>
</evidence>
<evidence type="ECO:0000256" key="4">
    <source>
        <dbReference type="ARBA" id="ARBA00022946"/>
    </source>
</evidence>
<comment type="subcellular location">
    <subcellularLocation>
        <location evidence="1">Membrane</location>
    </subcellularLocation>
</comment>
<dbReference type="Gene3D" id="3.30.160.190">
    <property type="entry name" value="atu1810 like domain"/>
    <property type="match status" value="1"/>
</dbReference>
<evidence type="ECO:0000256" key="1">
    <source>
        <dbReference type="ARBA" id="ARBA00004370"/>
    </source>
</evidence>
<sequence>MTENIRHTLNTGSVGPTRSRFTNDNRASPLSMGRSLFPEDAVAHIYKPSRSVVTSGTARTKGWKLRFEPRSAPFIEPLMGWTGSEDTLTQVELSFPTLKSAVHYAERQGLSYVIERGRQAPRHTSTPGAHMNHPFSDATLAKLGLSHLQRKYGQAMEDAANRNDPAGPETWASPMDVLADAALSLEAKRSILMNWAYTEYLIDLATNEGMPENNRPTRLDEVEQALLALECRVAADDARSKRKVA</sequence>
<name>A0A090MVE6_AFIFE</name>
<evidence type="ECO:0000256" key="7">
    <source>
        <dbReference type="SAM" id="MobiDB-lite"/>
    </source>
</evidence>
<proteinExistence type="predicted"/>
<dbReference type="PANTHER" id="PTHR12219">
    <property type="entry name" value="NADH-UBIQUINONE OXIDOREDUCTASE"/>
    <property type="match status" value="1"/>
</dbReference>
<dbReference type="InterPro" id="IPR006885">
    <property type="entry name" value="NADH_UbQ_FeS_4_mit-like"/>
</dbReference>
<feature type="compositionally biased region" description="Polar residues" evidence="7">
    <location>
        <begin position="7"/>
        <end position="26"/>
    </location>
</feature>
<evidence type="ECO:0000313" key="8">
    <source>
        <dbReference type="EMBL" id="CEG10482.1"/>
    </source>
</evidence>
<keyword evidence="9" id="KW-1185">Reference proteome</keyword>
<comment type="caution">
    <text evidence="8">The sequence shown here is derived from an EMBL/GenBank/DDBJ whole genome shotgun (WGS) entry which is preliminary data.</text>
</comment>
<evidence type="ECO:0008006" key="10">
    <source>
        <dbReference type="Google" id="ProtNLM"/>
    </source>
</evidence>
<evidence type="ECO:0000256" key="2">
    <source>
        <dbReference type="ARBA" id="ARBA00022448"/>
    </source>
</evidence>
<keyword evidence="2" id="KW-0813">Transport</keyword>
<dbReference type="Pfam" id="PF04800">
    <property type="entry name" value="NDUS4"/>
    <property type="match status" value="1"/>
</dbReference>
<dbReference type="InterPro" id="IPR038532">
    <property type="entry name" value="NDUFS4-like_sf"/>
</dbReference>
<dbReference type="EMBL" id="CCAZ020000003">
    <property type="protein sequence ID" value="CEG10482.1"/>
    <property type="molecule type" value="Genomic_DNA"/>
</dbReference>
<evidence type="ECO:0000313" key="9">
    <source>
        <dbReference type="Proteomes" id="UP000035762"/>
    </source>
</evidence>
<organism evidence="8 9">
    <name type="scientific">Afipia felis</name>
    <name type="common">Cat scratch disease bacillus</name>
    <dbReference type="NCBI Taxonomy" id="1035"/>
    <lineage>
        <taxon>Bacteria</taxon>
        <taxon>Pseudomonadati</taxon>
        <taxon>Pseudomonadota</taxon>
        <taxon>Alphaproteobacteria</taxon>
        <taxon>Hyphomicrobiales</taxon>
        <taxon>Nitrobacteraceae</taxon>
        <taxon>Afipia</taxon>
    </lineage>
</organism>
<evidence type="ECO:0000256" key="6">
    <source>
        <dbReference type="ARBA" id="ARBA00023136"/>
    </source>
</evidence>
<keyword evidence="5" id="KW-0249">Electron transport</keyword>
<dbReference type="Proteomes" id="UP000035762">
    <property type="component" value="Unassembled WGS sequence"/>
</dbReference>
<evidence type="ECO:0000256" key="5">
    <source>
        <dbReference type="ARBA" id="ARBA00022982"/>
    </source>
</evidence>